<evidence type="ECO:0000256" key="11">
    <source>
        <dbReference type="ARBA" id="ARBA00033342"/>
    </source>
</evidence>
<evidence type="ECO:0000256" key="13">
    <source>
        <dbReference type="SAM" id="Phobius"/>
    </source>
</evidence>
<comment type="similarity">
    <text evidence="2">Belongs to the OXA1/ALB3/YidC family. Type 1 subfamily.</text>
</comment>
<dbReference type="PANTHER" id="PTHR12428:SF65">
    <property type="entry name" value="CYTOCHROME C OXIDASE ASSEMBLY PROTEIN COX18, MITOCHONDRIAL"/>
    <property type="match status" value="1"/>
</dbReference>
<protein>
    <recommendedName>
        <fullName evidence="3">Membrane protein insertase YidC</fullName>
    </recommendedName>
    <alternativeName>
        <fullName evidence="11">Foldase YidC</fullName>
    </alternativeName>
    <alternativeName>
        <fullName evidence="10">Membrane integrase YidC</fullName>
    </alternativeName>
    <alternativeName>
        <fullName evidence="9">Membrane protein YidC</fullName>
    </alternativeName>
</protein>
<gene>
    <name evidence="15" type="primary">yidC</name>
    <name evidence="15" type="ORF">RN51_02747</name>
</gene>
<feature type="transmembrane region" description="Helical" evidence="13">
    <location>
        <begin position="102"/>
        <end position="122"/>
    </location>
</feature>
<dbReference type="GO" id="GO:0005886">
    <property type="term" value="C:plasma membrane"/>
    <property type="evidence" value="ECO:0007669"/>
    <property type="project" value="TreeGrafter"/>
</dbReference>
<keyword evidence="6 13" id="KW-0472">Membrane</keyword>
<dbReference type="PATRIC" id="fig|82380.10.peg.2760"/>
<comment type="subunit">
    <text evidence="8">Interacts with the Sec translocase complex via SecD. Specifically interacts with transmembrane segments of nascent integral membrane proteins during membrane integration.</text>
</comment>
<dbReference type="OrthoDB" id="9780552at2"/>
<dbReference type="RefSeq" id="WP_045264580.1">
    <property type="nucleotide sequence ID" value="NZ_JYIV01000028.1"/>
</dbReference>
<accession>A0A0F0KJA0</accession>
<keyword evidence="5 13" id="KW-1133">Transmembrane helix</keyword>
<evidence type="ECO:0000259" key="14">
    <source>
        <dbReference type="Pfam" id="PF02096"/>
    </source>
</evidence>
<dbReference type="InterPro" id="IPR028055">
    <property type="entry name" value="YidC/Oxa/ALB_C"/>
</dbReference>
<proteinExistence type="inferred from homology"/>
<comment type="function">
    <text evidence="7">Required for the insertion and/or proper folding and/or complex formation of integral membrane proteins into the membrane. Involved in integration of membrane proteins that insert both dependently and independently of the Sec translocase complex, as well as at least some lipoproteins. Aids folding of multispanning membrane proteins.</text>
</comment>
<sequence>MDIFAFPPLAALLDAAYGAMTGLSDLLTPLAGASAAALAVVLVTLLVRALLIPVGISQAKAEQTRARLAPKLRELQRRHKKNPERLQKETLALYKAENTSPFAGMLPVLAQAPVVGILYTLFLRPEIAGHPNELLAHDLFGAPLGTSLVSALFGGTAAPATFLVFGVLLAIMVAVAEVTRRVFRPTPVEGDDSPLNSPAMLRVVSAMHYLTAVFAAFVPLAAALYLTVTVVWTLAQRVILRRRFPLPTPAVSRAAVSAR</sequence>
<evidence type="ECO:0000256" key="6">
    <source>
        <dbReference type="ARBA" id="ARBA00023136"/>
    </source>
</evidence>
<dbReference type="InterPro" id="IPR001708">
    <property type="entry name" value="YidC/ALB3/OXA1/COX18"/>
</dbReference>
<dbReference type="Proteomes" id="UP000033725">
    <property type="component" value="Unassembled WGS sequence"/>
</dbReference>
<organism evidence="15 16">
    <name type="scientific">Microbacterium oxydans</name>
    <dbReference type="NCBI Taxonomy" id="82380"/>
    <lineage>
        <taxon>Bacteria</taxon>
        <taxon>Bacillati</taxon>
        <taxon>Actinomycetota</taxon>
        <taxon>Actinomycetes</taxon>
        <taxon>Micrococcales</taxon>
        <taxon>Microbacteriaceae</taxon>
        <taxon>Microbacterium</taxon>
    </lineage>
</organism>
<dbReference type="GO" id="GO:0032977">
    <property type="term" value="F:membrane insertase activity"/>
    <property type="evidence" value="ECO:0007669"/>
    <property type="project" value="InterPro"/>
</dbReference>
<feature type="transmembrane region" description="Helical" evidence="13">
    <location>
        <begin position="160"/>
        <end position="179"/>
    </location>
</feature>
<comment type="subcellular location">
    <subcellularLocation>
        <location evidence="1 12">Membrane</location>
        <topology evidence="1 12">Multi-pass membrane protein</topology>
    </subcellularLocation>
</comment>
<dbReference type="PANTHER" id="PTHR12428">
    <property type="entry name" value="OXA1"/>
    <property type="match status" value="1"/>
</dbReference>
<feature type="domain" description="Membrane insertase YidC/Oxa/ALB C-terminal" evidence="14">
    <location>
        <begin position="37"/>
        <end position="241"/>
    </location>
</feature>
<evidence type="ECO:0000313" key="16">
    <source>
        <dbReference type="Proteomes" id="UP000033725"/>
    </source>
</evidence>
<evidence type="ECO:0000256" key="5">
    <source>
        <dbReference type="ARBA" id="ARBA00022989"/>
    </source>
</evidence>
<evidence type="ECO:0000256" key="8">
    <source>
        <dbReference type="ARBA" id="ARBA00026028"/>
    </source>
</evidence>
<evidence type="ECO:0000256" key="7">
    <source>
        <dbReference type="ARBA" id="ARBA00025034"/>
    </source>
</evidence>
<evidence type="ECO:0000256" key="10">
    <source>
        <dbReference type="ARBA" id="ARBA00033245"/>
    </source>
</evidence>
<name>A0A0F0KJA0_9MICO</name>
<evidence type="ECO:0000256" key="1">
    <source>
        <dbReference type="ARBA" id="ARBA00004141"/>
    </source>
</evidence>
<evidence type="ECO:0000256" key="4">
    <source>
        <dbReference type="ARBA" id="ARBA00022692"/>
    </source>
</evidence>
<keyword evidence="4 12" id="KW-0812">Transmembrane</keyword>
<evidence type="ECO:0000256" key="9">
    <source>
        <dbReference type="ARBA" id="ARBA00031538"/>
    </source>
</evidence>
<dbReference type="Pfam" id="PF02096">
    <property type="entry name" value="60KD_IMP"/>
    <property type="match status" value="1"/>
</dbReference>
<dbReference type="GO" id="GO:0051205">
    <property type="term" value="P:protein insertion into membrane"/>
    <property type="evidence" value="ECO:0007669"/>
    <property type="project" value="TreeGrafter"/>
</dbReference>
<dbReference type="AlphaFoldDB" id="A0A0F0KJA0"/>
<evidence type="ECO:0000313" key="15">
    <source>
        <dbReference type="EMBL" id="KJL20529.1"/>
    </source>
</evidence>
<dbReference type="NCBIfam" id="TIGR03592">
    <property type="entry name" value="yidC_oxa1_cterm"/>
    <property type="match status" value="1"/>
</dbReference>
<dbReference type="EMBL" id="JYIV01000028">
    <property type="protein sequence ID" value="KJL20529.1"/>
    <property type="molecule type" value="Genomic_DNA"/>
</dbReference>
<evidence type="ECO:0000256" key="3">
    <source>
        <dbReference type="ARBA" id="ARBA00015325"/>
    </source>
</evidence>
<feature type="transmembrane region" description="Helical" evidence="13">
    <location>
        <begin position="209"/>
        <end position="235"/>
    </location>
</feature>
<reference evidence="15 16" key="1">
    <citation type="submission" date="2015-02" db="EMBL/GenBank/DDBJ databases">
        <title>Draft genome sequences of ten Microbacterium spp. with emphasis on heavy metal contaminated environments.</title>
        <authorList>
            <person name="Corretto E."/>
        </authorList>
    </citation>
    <scope>NUCLEOTIDE SEQUENCE [LARGE SCALE GENOMIC DNA]</scope>
    <source>
        <strain evidence="15 16">BEL163</strain>
    </source>
</reference>
<evidence type="ECO:0000256" key="12">
    <source>
        <dbReference type="RuleBase" id="RU003945"/>
    </source>
</evidence>
<comment type="caution">
    <text evidence="15">The sequence shown here is derived from an EMBL/GenBank/DDBJ whole genome shotgun (WGS) entry which is preliminary data.</text>
</comment>
<evidence type="ECO:0000256" key="2">
    <source>
        <dbReference type="ARBA" id="ARBA00010527"/>
    </source>
</evidence>
<feature type="transmembrane region" description="Helical" evidence="13">
    <location>
        <begin position="34"/>
        <end position="56"/>
    </location>
</feature>